<reference evidence="11 12" key="1">
    <citation type="journal article" date="2024" name="Chem. Sci.">
        <title>Discovery of a lagriamide polyketide by integrated genome mining, isotopic labeling, and untargeted metabolomics.</title>
        <authorList>
            <person name="Fergusson C.H."/>
            <person name="Saulog J."/>
            <person name="Paulo B.S."/>
            <person name="Wilson D.M."/>
            <person name="Liu D.Y."/>
            <person name="Morehouse N.J."/>
            <person name="Waterworth S."/>
            <person name="Barkei J."/>
            <person name="Gray C.A."/>
            <person name="Kwan J.C."/>
            <person name="Eustaquio A.S."/>
            <person name="Linington R.G."/>
        </authorList>
    </citation>
    <scope>NUCLEOTIDE SEQUENCE [LARGE SCALE GENOMIC DNA]</scope>
    <source>
        <strain evidence="11 12">RL17-338-BIF-B</strain>
    </source>
</reference>
<dbReference type="Gene3D" id="1.10.3720.10">
    <property type="entry name" value="MetI-like"/>
    <property type="match status" value="1"/>
</dbReference>
<dbReference type="InterPro" id="IPR000515">
    <property type="entry name" value="MetI-like"/>
</dbReference>
<evidence type="ECO:0000256" key="5">
    <source>
        <dbReference type="ARBA" id="ARBA00022692"/>
    </source>
</evidence>
<feature type="transmembrane region" description="Helical" evidence="9">
    <location>
        <begin position="85"/>
        <end position="103"/>
    </location>
</feature>
<evidence type="ECO:0000256" key="3">
    <source>
        <dbReference type="ARBA" id="ARBA00022448"/>
    </source>
</evidence>
<keyword evidence="6" id="KW-0029">Amino-acid transport</keyword>
<sequence>MSDGIVSSAFEWLDNTAGVNLSIFYDAFDRARFLEGAALTIKLSVLCIFLSIAIGIIGAALQASPFRLTNRLARAYVALFRNTPPVVQMFFFFFVLGGALRFHESDGHVFQFSNFFWATISLSFYYGSFNIEIFRAGLEAVPTQTVQAAEALGYRRLQILRHVFLPLAFRVSLPALGNNLVSLVKATSLAYAIAVPEITYVSSEIWSDHFNVAEMMIVLLVFYLAIIGLMVFSLRKLEAYLRIPGYHGGGTVT</sequence>
<evidence type="ECO:0000256" key="7">
    <source>
        <dbReference type="ARBA" id="ARBA00022989"/>
    </source>
</evidence>
<evidence type="ECO:0000256" key="2">
    <source>
        <dbReference type="ARBA" id="ARBA00010072"/>
    </source>
</evidence>
<comment type="caution">
    <text evidence="11">The sequence shown here is derived from an EMBL/GenBank/DDBJ whole genome shotgun (WGS) entry which is preliminary data.</text>
</comment>
<accession>A0ABV1LUM0</accession>
<evidence type="ECO:0000256" key="6">
    <source>
        <dbReference type="ARBA" id="ARBA00022970"/>
    </source>
</evidence>
<dbReference type="Proteomes" id="UP001469089">
    <property type="component" value="Unassembled WGS sequence"/>
</dbReference>
<comment type="subcellular location">
    <subcellularLocation>
        <location evidence="1">Cell inner membrane</location>
        <topology evidence="1">Multi-pass membrane protein</topology>
    </subcellularLocation>
    <subcellularLocation>
        <location evidence="9">Cell membrane</location>
        <topology evidence="9">Multi-pass membrane protein</topology>
    </subcellularLocation>
</comment>
<dbReference type="RefSeq" id="WP_349544695.1">
    <property type="nucleotide sequence ID" value="NZ_JAOALG010000002.1"/>
</dbReference>
<gene>
    <name evidence="11" type="ORF">N0A02_26185</name>
</gene>
<evidence type="ECO:0000256" key="8">
    <source>
        <dbReference type="ARBA" id="ARBA00023136"/>
    </source>
</evidence>
<dbReference type="EMBL" id="JAOALG010000002">
    <property type="protein sequence ID" value="MEQ5842948.1"/>
    <property type="molecule type" value="Genomic_DNA"/>
</dbReference>
<organism evidence="11 12">
    <name type="scientific">Paraburkholderia acidicola</name>
    <dbReference type="NCBI Taxonomy" id="1912599"/>
    <lineage>
        <taxon>Bacteria</taxon>
        <taxon>Pseudomonadati</taxon>
        <taxon>Pseudomonadota</taxon>
        <taxon>Betaproteobacteria</taxon>
        <taxon>Burkholderiales</taxon>
        <taxon>Burkholderiaceae</taxon>
        <taxon>Paraburkholderia</taxon>
    </lineage>
</organism>
<dbReference type="Pfam" id="PF00528">
    <property type="entry name" value="BPD_transp_1"/>
    <property type="match status" value="1"/>
</dbReference>
<evidence type="ECO:0000256" key="4">
    <source>
        <dbReference type="ARBA" id="ARBA00022475"/>
    </source>
</evidence>
<keyword evidence="3 9" id="KW-0813">Transport</keyword>
<dbReference type="SUPFAM" id="SSF161098">
    <property type="entry name" value="MetI-like"/>
    <property type="match status" value="1"/>
</dbReference>
<dbReference type="CDD" id="cd06261">
    <property type="entry name" value="TM_PBP2"/>
    <property type="match status" value="1"/>
</dbReference>
<feature type="transmembrane region" description="Helical" evidence="9">
    <location>
        <begin position="43"/>
        <end position="64"/>
    </location>
</feature>
<evidence type="ECO:0000313" key="12">
    <source>
        <dbReference type="Proteomes" id="UP001469089"/>
    </source>
</evidence>
<evidence type="ECO:0000256" key="1">
    <source>
        <dbReference type="ARBA" id="ARBA00004429"/>
    </source>
</evidence>
<feature type="domain" description="ABC transmembrane type-1" evidence="10">
    <location>
        <begin position="37"/>
        <end position="231"/>
    </location>
</feature>
<dbReference type="InterPro" id="IPR043429">
    <property type="entry name" value="ArtM/GltK/GlnP/TcyL/YhdX-like"/>
</dbReference>
<evidence type="ECO:0000259" key="10">
    <source>
        <dbReference type="PROSITE" id="PS50928"/>
    </source>
</evidence>
<name>A0ABV1LUM0_9BURK</name>
<evidence type="ECO:0000256" key="9">
    <source>
        <dbReference type="RuleBase" id="RU363032"/>
    </source>
</evidence>
<keyword evidence="4" id="KW-1003">Cell membrane</keyword>
<dbReference type="PANTHER" id="PTHR30614">
    <property type="entry name" value="MEMBRANE COMPONENT OF AMINO ACID ABC TRANSPORTER"/>
    <property type="match status" value="1"/>
</dbReference>
<keyword evidence="12" id="KW-1185">Reference proteome</keyword>
<comment type="similarity">
    <text evidence="2">Belongs to the binding-protein-dependent transport system permease family. HisMQ subfamily.</text>
</comment>
<protein>
    <submittedName>
        <fullName evidence="11">Amino acid ABC transporter permease</fullName>
    </submittedName>
</protein>
<feature type="transmembrane region" description="Helical" evidence="9">
    <location>
        <begin position="115"/>
        <end position="138"/>
    </location>
</feature>
<proteinExistence type="inferred from homology"/>
<dbReference type="InterPro" id="IPR035906">
    <property type="entry name" value="MetI-like_sf"/>
</dbReference>
<dbReference type="NCBIfam" id="TIGR01726">
    <property type="entry name" value="HEQRo_perm_3TM"/>
    <property type="match status" value="1"/>
</dbReference>
<evidence type="ECO:0000313" key="11">
    <source>
        <dbReference type="EMBL" id="MEQ5842948.1"/>
    </source>
</evidence>
<dbReference type="PROSITE" id="PS50928">
    <property type="entry name" value="ABC_TM1"/>
    <property type="match status" value="1"/>
</dbReference>
<keyword evidence="8 9" id="KW-0472">Membrane</keyword>
<feature type="transmembrane region" description="Helical" evidence="9">
    <location>
        <begin position="215"/>
        <end position="234"/>
    </location>
</feature>
<keyword evidence="5 9" id="KW-0812">Transmembrane</keyword>
<dbReference type="InterPro" id="IPR010065">
    <property type="entry name" value="AA_ABC_transptr_permease_3TM"/>
</dbReference>
<dbReference type="PANTHER" id="PTHR30614:SF0">
    <property type="entry name" value="L-CYSTINE TRANSPORT SYSTEM PERMEASE PROTEIN TCYL"/>
    <property type="match status" value="1"/>
</dbReference>
<keyword evidence="7 9" id="KW-1133">Transmembrane helix</keyword>